<dbReference type="HAMAP" id="MF_01486">
    <property type="entry name" value="RecC"/>
    <property type="match status" value="1"/>
</dbReference>
<comment type="function">
    <text evidence="10">A helicase/nuclease that prepares dsDNA breaks (DSB) for recombinational DNA repair. Binds to DSBs and unwinds DNA via a highly rapid and processive ATP-dependent bidirectional helicase activity. Unwinds dsDNA until it encounters a Chi (crossover hotspot instigator) sequence from the 3' direction. Cuts ssDNA a few nucleotides 3' to the Chi site. The properties and activities of the enzyme are changed at Chi. The Chi-altered holoenzyme produces a long 3'-ssDNA overhang and facilitates RecA-binding to the ssDNA for homologous DNA recombination and repair. Holoenzyme degrades any linearized DNA that is unable to undergo homologous recombination. In the holoenzyme this subunit recognizes the wild-type Chi sequence, and when added to isolated RecB increases its ATP-dependent helicase processivity.</text>
</comment>
<dbReference type="InterPro" id="IPR013986">
    <property type="entry name" value="DExx_box_DNA_helicase_dom_sf"/>
</dbReference>
<evidence type="ECO:0000313" key="12">
    <source>
        <dbReference type="EMBL" id="MBE7942202.1"/>
    </source>
</evidence>
<organism evidence="12 13">
    <name type="scientific">Ramlibacter aquaticus</name>
    <dbReference type="NCBI Taxonomy" id="2780094"/>
    <lineage>
        <taxon>Bacteria</taxon>
        <taxon>Pseudomonadati</taxon>
        <taxon>Pseudomonadota</taxon>
        <taxon>Betaproteobacteria</taxon>
        <taxon>Burkholderiales</taxon>
        <taxon>Comamonadaceae</taxon>
        <taxon>Ramlibacter</taxon>
    </lineage>
</organism>
<dbReference type="Pfam" id="PF04257">
    <property type="entry name" value="Exonuc_V_gamma"/>
    <property type="match status" value="1"/>
</dbReference>
<comment type="subunit">
    <text evidence="10">Heterotrimer of RecB, RecC and RecD. All subunits contribute to DNA-binding.</text>
</comment>
<proteinExistence type="inferred from homology"/>
<comment type="caution">
    <text evidence="12">The sequence shown here is derived from an EMBL/GenBank/DDBJ whole genome shotgun (WGS) entry which is preliminary data.</text>
</comment>
<protein>
    <recommendedName>
        <fullName evidence="10">RecBCD enzyme subunit RecC</fullName>
    </recommendedName>
    <alternativeName>
        <fullName evidence="10">Exonuclease V subunit RecC</fullName>
        <shortName evidence="10">ExoV subunit RecC</shortName>
    </alternativeName>
    <alternativeName>
        <fullName evidence="10">Helicase/nuclease RecBCD subunit RecC</fullName>
    </alternativeName>
</protein>
<dbReference type="PIRSF" id="PIRSF000980">
    <property type="entry name" value="RecC"/>
    <property type="match status" value="1"/>
</dbReference>
<keyword evidence="9 10" id="KW-0234">DNA repair</keyword>
<evidence type="ECO:0000256" key="10">
    <source>
        <dbReference type="HAMAP-Rule" id="MF_01486"/>
    </source>
</evidence>
<dbReference type="InterPro" id="IPR011335">
    <property type="entry name" value="Restrct_endonuc-II-like"/>
</dbReference>
<comment type="similarity">
    <text evidence="10">Belongs to the RecC family.</text>
</comment>
<evidence type="ECO:0000256" key="8">
    <source>
        <dbReference type="ARBA" id="ARBA00023125"/>
    </source>
</evidence>
<evidence type="ECO:0000256" key="1">
    <source>
        <dbReference type="ARBA" id="ARBA00022722"/>
    </source>
</evidence>
<accession>A0ABR9SJJ8</accession>
<dbReference type="EMBL" id="JADDOJ010000084">
    <property type="protein sequence ID" value="MBE7942202.1"/>
    <property type="molecule type" value="Genomic_DNA"/>
</dbReference>
<dbReference type="SUPFAM" id="SSF52980">
    <property type="entry name" value="Restriction endonuclease-like"/>
    <property type="match status" value="1"/>
</dbReference>
<evidence type="ECO:0000256" key="5">
    <source>
        <dbReference type="ARBA" id="ARBA00022806"/>
    </source>
</evidence>
<dbReference type="InterPro" id="IPR027417">
    <property type="entry name" value="P-loop_NTPase"/>
</dbReference>
<dbReference type="NCBIfam" id="TIGR01450">
    <property type="entry name" value="recC"/>
    <property type="match status" value="1"/>
</dbReference>
<dbReference type="Gene3D" id="3.40.50.300">
    <property type="entry name" value="P-loop containing nucleotide triphosphate hydrolases"/>
    <property type="match status" value="2"/>
</dbReference>
<dbReference type="Gene3D" id="3.40.50.10930">
    <property type="match status" value="1"/>
</dbReference>
<evidence type="ECO:0000256" key="3">
    <source>
        <dbReference type="ARBA" id="ARBA00022763"/>
    </source>
</evidence>
<dbReference type="PANTHER" id="PTHR30591">
    <property type="entry name" value="RECBCD ENZYME SUBUNIT RECC"/>
    <property type="match status" value="1"/>
</dbReference>
<evidence type="ECO:0000256" key="7">
    <source>
        <dbReference type="ARBA" id="ARBA00022840"/>
    </source>
</evidence>
<dbReference type="Pfam" id="PF17946">
    <property type="entry name" value="RecC_C"/>
    <property type="match status" value="1"/>
</dbReference>
<evidence type="ECO:0000256" key="9">
    <source>
        <dbReference type="ARBA" id="ARBA00023204"/>
    </source>
</evidence>
<keyword evidence="1 10" id="KW-0540">Nuclease</keyword>
<name>A0ABR9SJJ8_9BURK</name>
<keyword evidence="3 10" id="KW-0227">DNA damage</keyword>
<keyword evidence="7 10" id="KW-0067">ATP-binding</keyword>
<keyword evidence="6 10" id="KW-0269">Exonuclease</keyword>
<keyword evidence="8 10" id="KW-0238">DNA-binding</keyword>
<dbReference type="Proteomes" id="UP000715965">
    <property type="component" value="Unassembled WGS sequence"/>
</dbReference>
<comment type="miscellaneous">
    <text evidence="10">In the RecBCD complex, RecB has a slow 3'-5' helicase, an exonuclease activity and loads RecA onto ssDNA, RecD has a fast 5'-3' helicase activity, while RecC stimulates the ATPase and processivity of the RecB helicase and contributes to recognition of the Chi site.</text>
</comment>
<evidence type="ECO:0000313" key="13">
    <source>
        <dbReference type="Proteomes" id="UP000715965"/>
    </source>
</evidence>
<dbReference type="PANTHER" id="PTHR30591:SF1">
    <property type="entry name" value="RECBCD ENZYME SUBUNIT RECC"/>
    <property type="match status" value="1"/>
</dbReference>
<feature type="domain" description="RecC C-terminal" evidence="11">
    <location>
        <begin position="812"/>
        <end position="1039"/>
    </location>
</feature>
<keyword evidence="5 10" id="KW-0347">Helicase</keyword>
<evidence type="ECO:0000259" key="11">
    <source>
        <dbReference type="Pfam" id="PF17946"/>
    </source>
</evidence>
<dbReference type="RefSeq" id="WP_193781757.1">
    <property type="nucleotide sequence ID" value="NZ_JADDOJ010000084.1"/>
</dbReference>
<dbReference type="GO" id="GO:0008854">
    <property type="term" value="F:exodeoxyribonuclease V activity"/>
    <property type="evidence" value="ECO:0007669"/>
    <property type="project" value="UniProtKB-EC"/>
</dbReference>
<keyword evidence="13" id="KW-1185">Reference proteome</keyword>
<dbReference type="Gene3D" id="1.10.10.160">
    <property type="match status" value="1"/>
</dbReference>
<keyword evidence="4 10" id="KW-0378">Hydrolase</keyword>
<sequence length="1104" mass="119029">MLHLHFSNRLEPLASLLLQALQGPREDPAQPDTVVIPHSAASRHLALGLAAREGVAANLQFGYLARWLWAMVARVLPQVGEESPFDAASLTWRLYALLRDPAFTAAHPPLAAWLQAAGGAPLQAFELAERAAGLLEQYITYRPDWLQRWGAGERGLVPRAEHESWQAAAWQRIAQDLSATGPHPMEEMARVLERAGEGARARFGLPAAAHVFALASIPPLYLQALQALSACMDLHVYALNPSREYWDDGISPRALDRLAEAGRAEGREVLHPLLLSWAGQAKGTLSLLHGVADTAQARSHEHFVAPAGGHLLARLQASMLDLVPLGEGGKLALDASDRSLEVHVCHSLTRELEVLHDHLLGLFAADPGLRPCEVLVVTPDLEAAAPLVDAVFGTAADEARIPYALTGRRRSGANLPARAFLGLLAVATSRCTATQVHGLLQQPIVARRFGLDGEGLERIHRWILDSGIRWGLDADHVAREGLPAGTPHTLADGLSRLFLGHALPAGLQAPLGGVLPCAGAGGPDAADLGAFWQFVQALRGFAALLRAQHAPDAWTGRLHAAVERFLAPEGRELDDTLELHAAIDTLAGAMARAGFAQAVPAAVVRAALERVLDDDAHGGAETGRVTFSGMSSLRNIPFRVVCVIGLGDGAFPTADRPAEFDLMALAPRVGDRQRRTDQRNLFLDLLLAARDSLYLSYTGRGIRDNGPLPASVLVGELLDHVRGALQEPAEAARLVVEHPLQPFSHLAFLAGSDPRIRSHDAGLARALREGLKPVALADGPQGGETGEDEDAAVAEPAQPFIATPLAAPGPAWHELPLERLLEFFGNPSRYLLRRRLGLELPQEADTLQDDEPFLADFDGRARLAERLLPVLLAGAPAPQVLALARAGTEMPRGPLGEAELRSELGLLRAFSDALRAATATPPLPPQSTRLAFDLEGEAWSLAVAWADLRPEGLVRWRYDDERPTDITRAWLSHLVLCAWAPPGVACVTRWLARDGITRYEPLEPHAARQRLRELMAAYREGLSRPVHFFPRSAATFIAKHEKLAEARKTWQGHNAPGERAKPGHALALRGLPDPFDEEFVALAQAMFKGLPSQRLPLDTVAGAA</sequence>
<keyword evidence="2 10" id="KW-0547">Nucleotide-binding</keyword>
<evidence type="ECO:0000256" key="2">
    <source>
        <dbReference type="ARBA" id="ARBA00022741"/>
    </source>
</evidence>
<evidence type="ECO:0000256" key="6">
    <source>
        <dbReference type="ARBA" id="ARBA00022839"/>
    </source>
</evidence>
<gene>
    <name evidence="10 12" type="primary">recC</name>
    <name evidence="12" type="ORF">IM725_16635</name>
</gene>
<dbReference type="SUPFAM" id="SSF52540">
    <property type="entry name" value="P-loop containing nucleoside triphosphate hydrolases"/>
    <property type="match status" value="2"/>
</dbReference>
<reference evidence="12 13" key="1">
    <citation type="submission" date="2020-10" db="EMBL/GenBank/DDBJ databases">
        <title>Draft genome of Ramlibacter aquaticus LMG 30558.</title>
        <authorList>
            <person name="Props R."/>
        </authorList>
    </citation>
    <scope>NUCLEOTIDE SEQUENCE [LARGE SCALE GENOMIC DNA]</scope>
    <source>
        <strain evidence="12 13">LMG 30558</strain>
    </source>
</reference>
<dbReference type="InterPro" id="IPR041500">
    <property type="entry name" value="RecC_C"/>
</dbReference>
<evidence type="ECO:0000256" key="4">
    <source>
        <dbReference type="ARBA" id="ARBA00022801"/>
    </source>
</evidence>
<dbReference type="InterPro" id="IPR006697">
    <property type="entry name" value="RecC"/>
</dbReference>